<dbReference type="NCBIfam" id="TIGR00040">
    <property type="entry name" value="yfcE"/>
    <property type="match status" value="1"/>
</dbReference>
<dbReference type="GeneID" id="11531558"/>
<dbReference type="GO" id="GO:0005829">
    <property type="term" value="C:cytosol"/>
    <property type="evidence" value="ECO:0007669"/>
    <property type="project" value="GOC"/>
</dbReference>
<evidence type="ECO:0000313" key="7">
    <source>
        <dbReference type="Proteomes" id="UP000005666"/>
    </source>
</evidence>
<dbReference type="RefSeq" id="XP_003687584.1">
    <property type="nucleotide sequence ID" value="XM_003687536.1"/>
</dbReference>
<evidence type="ECO:0000256" key="3">
    <source>
        <dbReference type="RuleBase" id="RU362040"/>
    </source>
</evidence>
<evidence type="ECO:0000256" key="4">
    <source>
        <dbReference type="SAM" id="MobiDB-lite"/>
    </source>
</evidence>
<keyword evidence="7" id="KW-1185">Reference proteome</keyword>
<gene>
    <name evidence="6" type="primary">TPHA0K00160</name>
    <name evidence="6" type="ordered locus">TPHA_0K00160</name>
</gene>
<feature type="domain" description="Calcineurin-like phosphoesterase" evidence="5">
    <location>
        <begin position="1"/>
        <end position="158"/>
    </location>
</feature>
<dbReference type="EMBL" id="HE612866">
    <property type="protein sequence ID" value="CCE65150.1"/>
    <property type="molecule type" value="Genomic_DNA"/>
</dbReference>
<dbReference type="KEGG" id="tpf:TPHA_0K00160"/>
<name>G8BZ22_TETPH</name>
<dbReference type="InterPro" id="IPR000979">
    <property type="entry name" value="Phosphodiesterase_MJ0936/Vps29"/>
</dbReference>
<feature type="compositionally biased region" description="Polar residues" evidence="4">
    <location>
        <begin position="173"/>
        <end position="184"/>
    </location>
</feature>
<dbReference type="OrthoDB" id="10258130at2759"/>
<dbReference type="Proteomes" id="UP000005666">
    <property type="component" value="Chromosome 11"/>
</dbReference>
<organism evidence="6 7">
    <name type="scientific">Tetrapisispora phaffii (strain ATCC 24235 / CBS 4417 / NBRC 1672 / NRRL Y-8282 / UCD 70-5)</name>
    <name type="common">Yeast</name>
    <name type="synonym">Fabospora phaffii</name>
    <dbReference type="NCBI Taxonomy" id="1071381"/>
    <lineage>
        <taxon>Eukaryota</taxon>
        <taxon>Fungi</taxon>
        <taxon>Dikarya</taxon>
        <taxon>Ascomycota</taxon>
        <taxon>Saccharomycotina</taxon>
        <taxon>Saccharomycetes</taxon>
        <taxon>Saccharomycetales</taxon>
        <taxon>Saccharomycetaceae</taxon>
        <taxon>Tetrapisispora</taxon>
    </lineage>
</organism>
<proteinExistence type="inferred from homology"/>
<dbReference type="GO" id="GO:0005768">
    <property type="term" value="C:endosome"/>
    <property type="evidence" value="ECO:0007669"/>
    <property type="project" value="EnsemblFungi"/>
</dbReference>
<protein>
    <recommendedName>
        <fullName evidence="2 3">Vacuolar protein sorting-associated protein 29</fullName>
    </recommendedName>
</protein>
<dbReference type="PANTHER" id="PTHR11124">
    <property type="entry name" value="VACUOLAR SORTING PROTEIN VPS29"/>
    <property type="match status" value="1"/>
</dbReference>
<feature type="compositionally biased region" description="Basic and acidic residues" evidence="4">
    <location>
        <begin position="215"/>
        <end position="225"/>
    </location>
</feature>
<dbReference type="GO" id="GO:0170071">
    <property type="term" value="C:CROP complex"/>
    <property type="evidence" value="ECO:0007669"/>
    <property type="project" value="EnsemblFungi"/>
</dbReference>
<dbReference type="InterPro" id="IPR029052">
    <property type="entry name" value="Metallo-depent_PP-like"/>
</dbReference>
<dbReference type="OMA" id="IGCCNGY"/>
<dbReference type="STRING" id="1071381.G8BZ22"/>
<dbReference type="AlphaFoldDB" id="G8BZ22"/>
<comment type="similarity">
    <text evidence="1 3">Belongs to the VPS29 family.</text>
</comment>
<dbReference type="eggNOG" id="KOG3325">
    <property type="taxonomic scope" value="Eukaryota"/>
</dbReference>
<accession>G8BZ22</accession>
<sequence length="306" mass="33613">MLVLALADAHIPDRAIDIPDKFKKLLNVPDKISQVLLLGNCTKSHSFNEFISNISPNVAVVRGEFDNATYPVVQKKNNKEQVVNVDIPMSAVIKVGEFKIGCYSGYTIIPKNDPLSMLAVTRQLDVDILLWGGTHNVEAYTLEDKFFVNPGSCTGAFNTDWPVNLNNDDEQTELNNDIPVSTLNGKDASVEKPPTATEPTADAKGSVTDETTEDTLVKEGKDKDTNIMTNSDVKDSENENENSTINGNVTSELSLDLDISEFDIDGSNVPSFCLLDIQGATCTLYIYLHIDGEVKVDKVVYEKVYN</sequence>
<dbReference type="Gene3D" id="3.60.21.10">
    <property type="match status" value="2"/>
</dbReference>
<dbReference type="GO" id="GO:0042147">
    <property type="term" value="P:retrograde transport, endosome to Golgi"/>
    <property type="evidence" value="ECO:0007669"/>
    <property type="project" value="EnsemblFungi"/>
</dbReference>
<evidence type="ECO:0000259" key="5">
    <source>
        <dbReference type="Pfam" id="PF12850"/>
    </source>
</evidence>
<dbReference type="HOGENOM" id="CLU_063749_0_0_1"/>
<evidence type="ECO:0000313" key="6">
    <source>
        <dbReference type="EMBL" id="CCE65150.1"/>
    </source>
</evidence>
<dbReference type="Pfam" id="PF12850">
    <property type="entry name" value="Metallophos_2"/>
    <property type="match status" value="1"/>
</dbReference>
<dbReference type="GO" id="GO:0030906">
    <property type="term" value="C:retromer, cargo-selective complex"/>
    <property type="evidence" value="ECO:0007669"/>
    <property type="project" value="EnsemblFungi"/>
</dbReference>
<evidence type="ECO:0000256" key="2">
    <source>
        <dbReference type="ARBA" id="ARBA00017767"/>
    </source>
</evidence>
<reference evidence="6 7" key="1">
    <citation type="journal article" date="2011" name="Proc. Natl. Acad. Sci. U.S.A.">
        <title>Evolutionary erosion of yeast sex chromosomes by mating-type switching accidents.</title>
        <authorList>
            <person name="Gordon J.L."/>
            <person name="Armisen D."/>
            <person name="Proux-Wera E."/>
            <person name="Oheigeartaigh S.S."/>
            <person name="Byrne K.P."/>
            <person name="Wolfe K.H."/>
        </authorList>
    </citation>
    <scope>NUCLEOTIDE SEQUENCE [LARGE SCALE GENOMIC DNA]</scope>
    <source>
        <strain evidence="7">ATCC 24235 / CBS 4417 / NBRC 1672 / NRRL Y-8282 / UCD 70-5</strain>
    </source>
</reference>
<feature type="region of interest" description="Disordered" evidence="4">
    <location>
        <begin position="164"/>
        <end position="247"/>
    </location>
</feature>
<dbReference type="GO" id="GO:0140312">
    <property type="term" value="F:cargo adaptor activity"/>
    <property type="evidence" value="ECO:0007669"/>
    <property type="project" value="EnsemblFungi"/>
</dbReference>
<evidence type="ECO:0000256" key="1">
    <source>
        <dbReference type="ARBA" id="ARBA00005945"/>
    </source>
</evidence>
<dbReference type="InterPro" id="IPR024654">
    <property type="entry name" value="Calcineurin-like_PHP_lpxH"/>
</dbReference>
<dbReference type="SUPFAM" id="SSF56300">
    <property type="entry name" value="Metallo-dependent phosphatases"/>
    <property type="match status" value="1"/>
</dbReference>